<feature type="region of interest" description="Disordered" evidence="1">
    <location>
        <begin position="166"/>
        <end position="188"/>
    </location>
</feature>
<evidence type="ECO:0000256" key="1">
    <source>
        <dbReference type="SAM" id="MobiDB-lite"/>
    </source>
</evidence>
<comment type="caution">
    <text evidence="2">The sequence shown here is derived from an EMBL/GenBank/DDBJ whole genome shotgun (WGS) entry which is preliminary data.</text>
</comment>
<organism evidence="2 3">
    <name type="scientific">Paenibacillus alba</name>
    <dbReference type="NCBI Taxonomy" id="1197127"/>
    <lineage>
        <taxon>Bacteria</taxon>
        <taxon>Bacillati</taxon>
        <taxon>Bacillota</taxon>
        <taxon>Bacilli</taxon>
        <taxon>Bacillales</taxon>
        <taxon>Paenibacillaceae</taxon>
        <taxon>Paenibacillus</taxon>
    </lineage>
</organism>
<dbReference type="InterPro" id="IPR008160">
    <property type="entry name" value="Collagen"/>
</dbReference>
<dbReference type="PANTHER" id="PTHR24637">
    <property type="entry name" value="COLLAGEN"/>
    <property type="match status" value="1"/>
</dbReference>
<feature type="non-terminal residue" evidence="2">
    <location>
        <position position="188"/>
    </location>
</feature>
<protein>
    <submittedName>
        <fullName evidence="2">Spore surface glycoprotein BclB</fullName>
    </submittedName>
</protein>
<gene>
    <name evidence="2" type="ORF">P4I72_19105</name>
</gene>
<name>A0ABU6G917_9BACL</name>
<evidence type="ECO:0000313" key="2">
    <source>
        <dbReference type="EMBL" id="MEC0229239.1"/>
    </source>
</evidence>
<dbReference type="Pfam" id="PF26595">
    <property type="entry name" value="A_ENA"/>
    <property type="match status" value="1"/>
</dbReference>
<dbReference type="Pfam" id="PF01391">
    <property type="entry name" value="Collagen"/>
    <property type="match status" value="1"/>
</dbReference>
<feature type="region of interest" description="Disordered" evidence="1">
    <location>
        <begin position="98"/>
        <end position="122"/>
    </location>
</feature>
<dbReference type="EMBL" id="JARLKY010000047">
    <property type="protein sequence ID" value="MEC0229239.1"/>
    <property type="molecule type" value="Genomic_DNA"/>
</dbReference>
<dbReference type="PANTHER" id="PTHR24637:SF421">
    <property type="entry name" value="CUTICLE COLLAGEN DPY-2"/>
    <property type="match status" value="1"/>
</dbReference>
<evidence type="ECO:0000313" key="3">
    <source>
        <dbReference type="Proteomes" id="UP001338137"/>
    </source>
</evidence>
<dbReference type="Proteomes" id="UP001338137">
    <property type="component" value="Unassembled WGS sequence"/>
</dbReference>
<keyword evidence="3" id="KW-1185">Reference proteome</keyword>
<feature type="compositionally biased region" description="Low complexity" evidence="1">
    <location>
        <begin position="166"/>
        <end position="180"/>
    </location>
</feature>
<dbReference type="InterPro" id="IPR058705">
    <property type="entry name" value="A_ENA"/>
</dbReference>
<sequence length="188" mass="17676">MSQANIPNISPNISVTRDEAINLLLSSIALEELGLSHILNAEGEKLQYVLGTLPGLSGPPATISDLLLINNSVQSTINTVAKKEFLLQTKLESILSTPISVGTQGPTGPTGPTGGTAGATGATGATGAVGTTGATGAAGATGATGVAGPIGDTGATGAAGITGATGTAGATGATGVTGPIGDTGTAGA</sequence>
<proteinExistence type="predicted"/>
<reference evidence="2 3" key="1">
    <citation type="submission" date="2023-03" db="EMBL/GenBank/DDBJ databases">
        <title>Bacillus Genome Sequencing.</title>
        <authorList>
            <person name="Dunlap C."/>
        </authorList>
    </citation>
    <scope>NUCLEOTIDE SEQUENCE [LARGE SCALE GENOMIC DNA]</scope>
    <source>
        <strain evidence="2 3">BD-533</strain>
    </source>
</reference>
<accession>A0ABU6G917</accession>